<name>A0A0F0LVB1_9MICO</name>
<keyword evidence="2" id="KW-1185">Reference proteome</keyword>
<accession>A0A0F0LVB1</accession>
<dbReference type="AlphaFoldDB" id="A0A0F0LVB1"/>
<proteinExistence type="predicted"/>
<protein>
    <submittedName>
        <fullName evidence="1">Uncharacterized protein</fullName>
    </submittedName>
</protein>
<reference evidence="1 2" key="1">
    <citation type="submission" date="2015-02" db="EMBL/GenBank/DDBJ databases">
        <title>Draft genome sequences of ten Microbacterium spp. with emphasis on heavy metal contaminated environments.</title>
        <authorList>
            <person name="Corretto E."/>
        </authorList>
    </citation>
    <scope>NUCLEOTIDE SEQUENCE [LARGE SCALE GENOMIC DNA]</scope>
    <source>
        <strain evidence="1 2">DSM 18659</strain>
    </source>
</reference>
<evidence type="ECO:0000313" key="2">
    <source>
        <dbReference type="Proteomes" id="UP000033451"/>
    </source>
</evidence>
<sequence length="298" mass="33016">MLARAGSAAAQRVGTRTSWGRLMTVLCATTVGLRGIRPCTHFGLHRVTCPDHPGWAETLRPGTCRGCLPRQADRGFLCQRCYELVESACLRWPRWLRLVLAADGRLVAPEGGGQADGYSNLQVTTLAIDECTRLLASRADRTVDLWVHDEAGAADAIRFAHAAHNAFDALQTEERPKHIERVRCPGCGFLTLTENPTREHRGKTIIECQQCGHVLDEIRLPSAPRWFGSEDCESDDHLDCRGLECRCACHMVGRASLPQGIHAVFDADQHTTGYVDRSVWVITAGVVHYEPIEERRTA</sequence>
<dbReference type="PATRIC" id="fig|400772.4.peg.1203"/>
<comment type="caution">
    <text evidence="1">The sequence shown here is derived from an EMBL/GenBank/DDBJ whole genome shotgun (WGS) entry which is preliminary data.</text>
</comment>
<organism evidence="1 2">
    <name type="scientific">Microbacterium ginsengisoli</name>
    <dbReference type="NCBI Taxonomy" id="400772"/>
    <lineage>
        <taxon>Bacteria</taxon>
        <taxon>Bacillati</taxon>
        <taxon>Actinomycetota</taxon>
        <taxon>Actinomycetes</taxon>
        <taxon>Micrococcales</taxon>
        <taxon>Microbacteriaceae</taxon>
        <taxon>Microbacterium</taxon>
    </lineage>
</organism>
<evidence type="ECO:0000313" key="1">
    <source>
        <dbReference type="EMBL" id="KJL37068.1"/>
    </source>
</evidence>
<dbReference type="EMBL" id="JYIY01000069">
    <property type="protein sequence ID" value="KJL37068.1"/>
    <property type="molecule type" value="Genomic_DNA"/>
</dbReference>
<gene>
    <name evidence="1" type="ORF">RR49_01180</name>
</gene>
<dbReference type="Proteomes" id="UP000033451">
    <property type="component" value="Unassembled WGS sequence"/>
</dbReference>
<dbReference type="STRING" id="400772.RR49_01180"/>